<dbReference type="EMBL" id="CP035492">
    <property type="protein sequence ID" value="QAY67218.1"/>
    <property type="molecule type" value="Genomic_DNA"/>
</dbReference>
<reference evidence="1 2" key="1">
    <citation type="submission" date="2019-01" db="EMBL/GenBank/DDBJ databases">
        <title>Genome sequencing of strain FW100M-2.</title>
        <authorList>
            <person name="Heo J."/>
            <person name="Kim S.-J."/>
            <person name="Kim J.-S."/>
            <person name="Hong S.-B."/>
            <person name="Kwon S.-W."/>
        </authorList>
    </citation>
    <scope>NUCLEOTIDE SEQUENCE [LARGE SCALE GENOMIC DNA]</scope>
    <source>
        <strain evidence="1 2">FW100M-2</strain>
    </source>
</reference>
<evidence type="ECO:0000313" key="2">
    <source>
        <dbReference type="Proteomes" id="UP000293568"/>
    </source>
</evidence>
<protein>
    <submittedName>
        <fullName evidence="1">Uncharacterized protein</fullName>
    </submittedName>
</protein>
<sequence length="102" mass="11305">MNVWNQEQKKVRLAQFLKRLSEDPTLSRREAASLNEADLAGLPDSGRVKQRVDLAAVTTALLHKRGIDACFEDMMEFIIQGGTVGAFIDAEGWAAVDSKRVM</sequence>
<accession>A0A4P6F9Q2</accession>
<dbReference type="AlphaFoldDB" id="A0A4P6F9Q2"/>
<keyword evidence="2" id="KW-1185">Reference proteome</keyword>
<dbReference type="RefSeq" id="WP_129441608.1">
    <property type="nucleotide sequence ID" value="NZ_CP035492.1"/>
</dbReference>
<dbReference type="Proteomes" id="UP000293568">
    <property type="component" value="Chromosome"/>
</dbReference>
<proteinExistence type="predicted"/>
<name>A0A4P6F9Q2_9BACL</name>
<gene>
    <name evidence="1" type="ORF">ET464_13220</name>
</gene>
<organism evidence="1 2">
    <name type="scientific">Paenibacillus protaetiae</name>
    <dbReference type="NCBI Taxonomy" id="2509456"/>
    <lineage>
        <taxon>Bacteria</taxon>
        <taxon>Bacillati</taxon>
        <taxon>Bacillota</taxon>
        <taxon>Bacilli</taxon>
        <taxon>Bacillales</taxon>
        <taxon>Paenibacillaceae</taxon>
        <taxon>Paenibacillus</taxon>
    </lineage>
</organism>
<dbReference type="KEGG" id="pprt:ET464_13220"/>
<dbReference type="OrthoDB" id="2618490at2"/>
<evidence type="ECO:0000313" key="1">
    <source>
        <dbReference type="EMBL" id="QAY67218.1"/>
    </source>
</evidence>